<dbReference type="InterPro" id="IPR029044">
    <property type="entry name" value="Nucleotide-diphossugar_trans"/>
</dbReference>
<dbReference type="Pfam" id="PF12804">
    <property type="entry name" value="NTP_transf_3"/>
    <property type="match status" value="1"/>
</dbReference>
<dbReference type="PANTHER" id="PTHR43777">
    <property type="entry name" value="MOLYBDENUM COFACTOR CYTIDYLYLTRANSFERASE"/>
    <property type="match status" value="1"/>
</dbReference>
<dbReference type="InterPro" id="IPR025877">
    <property type="entry name" value="MobA-like_NTP_Trfase"/>
</dbReference>
<reference evidence="3 4" key="1">
    <citation type="submission" date="2023-09" db="EMBL/GenBank/DDBJ databases">
        <authorList>
            <person name="Rey-Velasco X."/>
        </authorList>
    </citation>
    <scope>NUCLEOTIDE SEQUENCE [LARGE SCALE GENOMIC DNA]</scope>
    <source>
        <strain evidence="3 4">W431</strain>
    </source>
</reference>
<accession>A0ABU2ZZ76</accession>
<dbReference type="CDD" id="cd04182">
    <property type="entry name" value="GT_2_like_f"/>
    <property type="match status" value="1"/>
</dbReference>
<keyword evidence="4" id="KW-1185">Reference proteome</keyword>
<evidence type="ECO:0000256" key="1">
    <source>
        <dbReference type="ARBA" id="ARBA00022842"/>
    </source>
</evidence>
<organism evidence="3 4">
    <name type="scientific">Thalassotalea castellviae</name>
    <dbReference type="NCBI Taxonomy" id="3075612"/>
    <lineage>
        <taxon>Bacteria</taxon>
        <taxon>Pseudomonadati</taxon>
        <taxon>Pseudomonadota</taxon>
        <taxon>Gammaproteobacteria</taxon>
        <taxon>Alteromonadales</taxon>
        <taxon>Colwelliaceae</taxon>
        <taxon>Thalassotalea</taxon>
    </lineage>
</organism>
<dbReference type="PANTHER" id="PTHR43777:SF1">
    <property type="entry name" value="MOLYBDENUM COFACTOR CYTIDYLYLTRANSFERASE"/>
    <property type="match status" value="1"/>
</dbReference>
<evidence type="ECO:0000313" key="3">
    <source>
        <dbReference type="EMBL" id="MDT0602985.1"/>
    </source>
</evidence>
<dbReference type="Gene3D" id="3.90.550.10">
    <property type="entry name" value="Spore Coat Polysaccharide Biosynthesis Protein SpsA, Chain A"/>
    <property type="match status" value="1"/>
</dbReference>
<evidence type="ECO:0000259" key="2">
    <source>
        <dbReference type="Pfam" id="PF12804"/>
    </source>
</evidence>
<protein>
    <submittedName>
        <fullName evidence="3">Nucleotidyltransferase family protein</fullName>
    </submittedName>
</protein>
<comment type="caution">
    <text evidence="3">The sequence shown here is derived from an EMBL/GenBank/DDBJ whole genome shotgun (WGS) entry which is preliminary data.</text>
</comment>
<sequence length="203" mass="22640">MSEKLEIIILAAGSSSRLGQAKQLVTLNGESLLSRQCKIAKQLSEHVSCVVGFQAQEMINQIDDANIKVVVNDHWQAGLASSIAKGVSELDEDTDAVMLMLVDQWQLEVKHFLRIKNLWLKNPEHIISAGQCSHDKKLTSPPVIFPAYCFSLLSQLHSGSGAKSVIKHFHHQLISEIMPEAFVDLDVPEQLQKLKDNEMSQKF</sequence>
<dbReference type="Proteomes" id="UP001266357">
    <property type="component" value="Unassembled WGS sequence"/>
</dbReference>
<name>A0ABU2ZZ76_9GAMM</name>
<dbReference type="EMBL" id="JAVRIF010000002">
    <property type="protein sequence ID" value="MDT0602985.1"/>
    <property type="molecule type" value="Genomic_DNA"/>
</dbReference>
<dbReference type="SUPFAM" id="SSF53448">
    <property type="entry name" value="Nucleotide-diphospho-sugar transferases"/>
    <property type="match status" value="1"/>
</dbReference>
<dbReference type="RefSeq" id="WP_311578258.1">
    <property type="nucleotide sequence ID" value="NZ_JAVRIF010000002.1"/>
</dbReference>
<evidence type="ECO:0000313" key="4">
    <source>
        <dbReference type="Proteomes" id="UP001266357"/>
    </source>
</evidence>
<feature type="domain" description="MobA-like NTP transferase" evidence="2">
    <location>
        <begin position="8"/>
        <end position="168"/>
    </location>
</feature>
<gene>
    <name evidence="3" type="ORF">RM573_05215</name>
</gene>
<keyword evidence="1" id="KW-0460">Magnesium</keyword>
<proteinExistence type="predicted"/>